<dbReference type="EMBL" id="CP000821">
    <property type="protein sequence ID" value="ABV38180.1"/>
    <property type="molecule type" value="Genomic_DNA"/>
</dbReference>
<evidence type="ECO:0000256" key="1">
    <source>
        <dbReference type="ARBA" id="ARBA00009437"/>
    </source>
</evidence>
<dbReference type="KEGG" id="sse:Ssed_3576"/>
<dbReference type="InterPro" id="IPR000847">
    <property type="entry name" value="LysR_HTH_N"/>
</dbReference>
<accession>A8FZA7</accession>
<dbReference type="eggNOG" id="COG0583">
    <property type="taxonomic scope" value="Bacteria"/>
</dbReference>
<dbReference type="OrthoDB" id="9786526at2"/>
<dbReference type="SUPFAM" id="SSF53850">
    <property type="entry name" value="Periplasmic binding protein-like II"/>
    <property type="match status" value="1"/>
</dbReference>
<comment type="similarity">
    <text evidence="1">Belongs to the LysR transcriptional regulatory family.</text>
</comment>
<evidence type="ECO:0000313" key="7">
    <source>
        <dbReference type="Proteomes" id="UP000002015"/>
    </source>
</evidence>
<dbReference type="RefSeq" id="WP_012143910.1">
    <property type="nucleotide sequence ID" value="NC_009831.1"/>
</dbReference>
<dbReference type="Pfam" id="PF00126">
    <property type="entry name" value="HTH_1"/>
    <property type="match status" value="1"/>
</dbReference>
<dbReference type="Pfam" id="PF03466">
    <property type="entry name" value="LysR_substrate"/>
    <property type="match status" value="1"/>
</dbReference>
<protein>
    <submittedName>
        <fullName evidence="6">Carbonate dehydratase</fullName>
        <ecNumber evidence="6">4.2.1.1</ecNumber>
    </submittedName>
</protein>
<proteinExistence type="inferred from homology"/>
<keyword evidence="7" id="KW-1185">Reference proteome</keyword>
<evidence type="ECO:0000256" key="4">
    <source>
        <dbReference type="ARBA" id="ARBA00023163"/>
    </source>
</evidence>
<dbReference type="PROSITE" id="PS50931">
    <property type="entry name" value="HTH_LYSR"/>
    <property type="match status" value="1"/>
</dbReference>
<dbReference type="GO" id="GO:0003700">
    <property type="term" value="F:DNA-binding transcription factor activity"/>
    <property type="evidence" value="ECO:0007669"/>
    <property type="project" value="InterPro"/>
</dbReference>
<keyword evidence="3" id="KW-0238">DNA-binding</keyword>
<dbReference type="InterPro" id="IPR036388">
    <property type="entry name" value="WH-like_DNA-bd_sf"/>
</dbReference>
<dbReference type="CDD" id="cd08422">
    <property type="entry name" value="PBP2_CrgA_like"/>
    <property type="match status" value="1"/>
</dbReference>
<dbReference type="FunFam" id="1.10.10.10:FF:000001">
    <property type="entry name" value="LysR family transcriptional regulator"/>
    <property type="match status" value="1"/>
</dbReference>
<dbReference type="EC" id="4.2.1.1" evidence="6"/>
<keyword evidence="4" id="KW-0804">Transcription</keyword>
<dbReference type="FunFam" id="3.40.190.290:FF:000001">
    <property type="entry name" value="Transcriptional regulator, LysR family"/>
    <property type="match status" value="1"/>
</dbReference>
<reference evidence="6 7" key="1">
    <citation type="submission" date="2007-08" db="EMBL/GenBank/DDBJ databases">
        <title>Complete sequence of Shewanella sediminis HAW-EB3.</title>
        <authorList>
            <consortium name="US DOE Joint Genome Institute"/>
            <person name="Copeland A."/>
            <person name="Lucas S."/>
            <person name="Lapidus A."/>
            <person name="Barry K."/>
            <person name="Glavina del Rio T."/>
            <person name="Dalin E."/>
            <person name="Tice H."/>
            <person name="Pitluck S."/>
            <person name="Chertkov O."/>
            <person name="Brettin T."/>
            <person name="Bruce D."/>
            <person name="Detter J.C."/>
            <person name="Han C."/>
            <person name="Schmutz J."/>
            <person name="Larimer F."/>
            <person name="Land M."/>
            <person name="Hauser L."/>
            <person name="Kyrpides N."/>
            <person name="Kim E."/>
            <person name="Zhao J.-S."/>
            <person name="Richardson P."/>
        </authorList>
    </citation>
    <scope>NUCLEOTIDE SEQUENCE [LARGE SCALE GENOMIC DNA]</scope>
    <source>
        <strain evidence="6 7">HAW-EB3</strain>
    </source>
</reference>
<dbReference type="SUPFAM" id="SSF46785">
    <property type="entry name" value="Winged helix' DNA-binding domain"/>
    <property type="match status" value="1"/>
</dbReference>
<dbReference type="Gene3D" id="1.10.10.10">
    <property type="entry name" value="Winged helix-like DNA-binding domain superfamily/Winged helix DNA-binding domain"/>
    <property type="match status" value="1"/>
</dbReference>
<evidence type="ECO:0000259" key="5">
    <source>
        <dbReference type="PROSITE" id="PS50931"/>
    </source>
</evidence>
<dbReference type="Gene3D" id="3.40.190.290">
    <property type="match status" value="1"/>
</dbReference>
<dbReference type="InterPro" id="IPR058163">
    <property type="entry name" value="LysR-type_TF_proteobact-type"/>
</dbReference>
<dbReference type="HOGENOM" id="CLU_039613_16_2_6"/>
<dbReference type="GO" id="GO:0004089">
    <property type="term" value="F:carbonate dehydratase activity"/>
    <property type="evidence" value="ECO:0007669"/>
    <property type="project" value="UniProtKB-EC"/>
</dbReference>
<dbReference type="Proteomes" id="UP000002015">
    <property type="component" value="Chromosome"/>
</dbReference>
<dbReference type="InterPro" id="IPR036390">
    <property type="entry name" value="WH_DNA-bd_sf"/>
</dbReference>
<name>A8FZA7_SHESH</name>
<dbReference type="STRING" id="425104.Ssed_3576"/>
<feature type="domain" description="HTH lysR-type" evidence="5">
    <location>
        <begin position="1"/>
        <end position="62"/>
    </location>
</feature>
<organism evidence="6 7">
    <name type="scientific">Shewanella sediminis (strain HAW-EB3)</name>
    <dbReference type="NCBI Taxonomy" id="425104"/>
    <lineage>
        <taxon>Bacteria</taxon>
        <taxon>Pseudomonadati</taxon>
        <taxon>Pseudomonadota</taxon>
        <taxon>Gammaproteobacteria</taxon>
        <taxon>Alteromonadales</taxon>
        <taxon>Shewanellaceae</taxon>
        <taxon>Shewanella</taxon>
    </lineage>
</organism>
<dbReference type="GO" id="GO:0006351">
    <property type="term" value="P:DNA-templated transcription"/>
    <property type="evidence" value="ECO:0007669"/>
    <property type="project" value="TreeGrafter"/>
</dbReference>
<keyword evidence="6" id="KW-0456">Lyase</keyword>
<dbReference type="AlphaFoldDB" id="A8FZA7"/>
<keyword evidence="2" id="KW-0805">Transcription regulation</keyword>
<evidence type="ECO:0000256" key="3">
    <source>
        <dbReference type="ARBA" id="ARBA00023125"/>
    </source>
</evidence>
<evidence type="ECO:0000256" key="2">
    <source>
        <dbReference type="ARBA" id="ARBA00023015"/>
    </source>
</evidence>
<dbReference type="InterPro" id="IPR005119">
    <property type="entry name" value="LysR_subst-bd"/>
</dbReference>
<gene>
    <name evidence="6" type="ordered locus">Ssed_3576</name>
</gene>
<dbReference type="GO" id="GO:0043565">
    <property type="term" value="F:sequence-specific DNA binding"/>
    <property type="evidence" value="ECO:0007669"/>
    <property type="project" value="TreeGrafter"/>
</dbReference>
<evidence type="ECO:0000313" key="6">
    <source>
        <dbReference type="EMBL" id="ABV38180.1"/>
    </source>
</evidence>
<sequence>MTSNKLFDGIVIFTQVVKSGGFSAAAESMGHSSSYVSKEINKLEARLGVRLLNRTTRSIGLTPEGEAYYQQCQQLMVDAEQAVELITQHDVDPKGRLKISSPIGFANSYLQPILSEYMQRYPNVSLELDLNDRRVDVVAEGYDLAIRAALQLEESSLICRKIFSCKGYTVASKAYISRHGRPHHPQELSRHHCLCYSNHKTPGRWQYKDSEGDPIQVDVRQKVLSNNAEIQLALTLSGHGICRLPKFYMTDALASGQLEILFPALPAPEIDVYVVYPSRKHLSPKVRAFIDLVVEKIPPTVLAEDASEK</sequence>
<dbReference type="PANTHER" id="PTHR30537">
    <property type="entry name" value="HTH-TYPE TRANSCRIPTIONAL REGULATOR"/>
    <property type="match status" value="1"/>
</dbReference>
<dbReference type="PANTHER" id="PTHR30537:SF5">
    <property type="entry name" value="HTH-TYPE TRANSCRIPTIONAL ACTIVATOR TTDR-RELATED"/>
    <property type="match status" value="1"/>
</dbReference>